<protein>
    <submittedName>
        <fullName evidence="3">Formyl-CoA transferase</fullName>
    </submittedName>
</protein>
<evidence type="ECO:0000313" key="4">
    <source>
        <dbReference type="Proteomes" id="UP000598775"/>
    </source>
</evidence>
<dbReference type="PANTHER" id="PTHR48207">
    <property type="entry name" value="SUCCINATE--HYDROXYMETHYLGLUTARATE COA-TRANSFERASE"/>
    <property type="match status" value="1"/>
</dbReference>
<keyword evidence="1 3" id="KW-0808">Transferase</keyword>
<evidence type="ECO:0000256" key="2">
    <source>
        <dbReference type="SAM" id="MobiDB-lite"/>
    </source>
</evidence>
<dbReference type="InterPro" id="IPR044855">
    <property type="entry name" value="CoA-Trfase_III_dom3_sf"/>
</dbReference>
<feature type="region of interest" description="Disordered" evidence="2">
    <location>
        <begin position="1"/>
        <end position="23"/>
    </location>
</feature>
<dbReference type="SUPFAM" id="SSF89796">
    <property type="entry name" value="CoA-transferase family III (CaiB/BaiF)"/>
    <property type="match status" value="1"/>
</dbReference>
<comment type="caution">
    <text evidence="3">The sequence shown here is derived from an EMBL/GenBank/DDBJ whole genome shotgun (WGS) entry which is preliminary data.</text>
</comment>
<dbReference type="InterPro" id="IPR023606">
    <property type="entry name" value="CoA-Trfase_III_dom_1_sf"/>
</dbReference>
<evidence type="ECO:0000313" key="3">
    <source>
        <dbReference type="EMBL" id="GGF18211.1"/>
    </source>
</evidence>
<proteinExistence type="predicted"/>
<dbReference type="InterPro" id="IPR050483">
    <property type="entry name" value="CoA-transferase_III_domain"/>
</dbReference>
<keyword evidence="4" id="KW-1185">Reference proteome</keyword>
<evidence type="ECO:0000256" key="1">
    <source>
        <dbReference type="ARBA" id="ARBA00022679"/>
    </source>
</evidence>
<dbReference type="EMBL" id="BMGP01000002">
    <property type="protein sequence ID" value="GGF18211.1"/>
    <property type="molecule type" value="Genomic_DNA"/>
</dbReference>
<dbReference type="AlphaFoldDB" id="A0A917EUJ2"/>
<dbReference type="Pfam" id="PF02515">
    <property type="entry name" value="CoA_transf_3"/>
    <property type="match status" value="1"/>
</dbReference>
<name>A0A917EUJ2_9MICO</name>
<dbReference type="Gene3D" id="3.40.50.10540">
    <property type="entry name" value="Crotonobetainyl-coa:carnitine coa-transferase, domain 1"/>
    <property type="match status" value="1"/>
</dbReference>
<dbReference type="Gene3D" id="3.30.1540.10">
    <property type="entry name" value="formyl-coa transferase, domain 3"/>
    <property type="match status" value="1"/>
</dbReference>
<dbReference type="GO" id="GO:0008410">
    <property type="term" value="F:CoA-transferase activity"/>
    <property type="evidence" value="ECO:0007669"/>
    <property type="project" value="TreeGrafter"/>
</dbReference>
<dbReference type="InterPro" id="IPR003673">
    <property type="entry name" value="CoA-Trfase_fam_III"/>
</dbReference>
<dbReference type="Proteomes" id="UP000598775">
    <property type="component" value="Unassembled WGS sequence"/>
</dbReference>
<reference evidence="3 4" key="1">
    <citation type="journal article" date="2014" name="Int. J. Syst. Evol. Microbiol.">
        <title>Complete genome sequence of Corynebacterium casei LMG S-19264T (=DSM 44701T), isolated from a smear-ripened cheese.</title>
        <authorList>
            <consortium name="US DOE Joint Genome Institute (JGI-PGF)"/>
            <person name="Walter F."/>
            <person name="Albersmeier A."/>
            <person name="Kalinowski J."/>
            <person name="Ruckert C."/>
        </authorList>
    </citation>
    <scope>NUCLEOTIDE SEQUENCE [LARGE SCALE GENOMIC DNA]</scope>
    <source>
        <strain evidence="3 4">CGMCC 1.12976</strain>
    </source>
</reference>
<sequence>MGADVIKVERPGGEDSRDTEPKTNGKALYTMLYNRNKRAITLNPRNPDGRAILRRLAEWADVIVENYRPGTLDQMGLDEPTLRKTNPGVIVVSISGYGQDGPYRDRLLFDCIAQAMSGLMDMNAGPDELPRLTKMFPGDTAAATQATSAALAALFHHQRTGEGQRVDISVLDCLVAALGASLPANLAFGAVPQHEGNRDPFNAPANLFHARDGFVYIHAGTDSFWSRFCLEILEQPELVEDRQFNSTTARTRNTAAIEAIVTGWTINRTGLEVEEVLKRVGIPCSRVARVGDAARNQQLWSRDMIFRSLDTDGDEIFLLGYPARFSGKPVTMRYAPPTIGEHTEQVLSEILGFDEAGIARLRAAGAV</sequence>
<gene>
    <name evidence="3" type="ORF">GCM10011399_09890</name>
</gene>
<organism evidence="3 4">
    <name type="scientific">Subtercola lobariae</name>
    <dbReference type="NCBI Taxonomy" id="1588641"/>
    <lineage>
        <taxon>Bacteria</taxon>
        <taxon>Bacillati</taxon>
        <taxon>Actinomycetota</taxon>
        <taxon>Actinomycetes</taxon>
        <taxon>Micrococcales</taxon>
        <taxon>Microbacteriaceae</taxon>
        <taxon>Subtercola</taxon>
    </lineage>
</organism>
<dbReference type="PANTHER" id="PTHR48207:SF3">
    <property type="entry name" value="SUCCINATE--HYDROXYMETHYLGLUTARATE COA-TRANSFERASE"/>
    <property type="match status" value="1"/>
</dbReference>
<accession>A0A917EUJ2</accession>